<dbReference type="InterPro" id="IPR013103">
    <property type="entry name" value="RVT_2"/>
</dbReference>
<gene>
    <name evidence="2" type="ORF">Tci_058172</name>
</gene>
<dbReference type="Pfam" id="PF07727">
    <property type="entry name" value="RVT_2"/>
    <property type="match status" value="1"/>
</dbReference>
<evidence type="ECO:0000313" key="2">
    <source>
        <dbReference type="EMBL" id="GEU86194.1"/>
    </source>
</evidence>
<accession>A0A6L2NNT9</accession>
<feature type="domain" description="Reverse transcriptase Ty1/copia-type" evidence="1">
    <location>
        <begin position="550"/>
        <end position="621"/>
    </location>
</feature>
<organism evidence="2">
    <name type="scientific">Tanacetum cinerariifolium</name>
    <name type="common">Dalmatian daisy</name>
    <name type="synonym">Chrysanthemum cinerariifolium</name>
    <dbReference type="NCBI Taxonomy" id="118510"/>
    <lineage>
        <taxon>Eukaryota</taxon>
        <taxon>Viridiplantae</taxon>
        <taxon>Streptophyta</taxon>
        <taxon>Embryophyta</taxon>
        <taxon>Tracheophyta</taxon>
        <taxon>Spermatophyta</taxon>
        <taxon>Magnoliopsida</taxon>
        <taxon>eudicotyledons</taxon>
        <taxon>Gunneridae</taxon>
        <taxon>Pentapetalae</taxon>
        <taxon>asterids</taxon>
        <taxon>campanulids</taxon>
        <taxon>Asterales</taxon>
        <taxon>Asteraceae</taxon>
        <taxon>Asteroideae</taxon>
        <taxon>Anthemideae</taxon>
        <taxon>Anthemidinae</taxon>
        <taxon>Tanacetum</taxon>
    </lineage>
</organism>
<evidence type="ECO:0000259" key="1">
    <source>
        <dbReference type="Pfam" id="PF07727"/>
    </source>
</evidence>
<comment type="caution">
    <text evidence="2">The sequence shown here is derived from an EMBL/GenBank/DDBJ whole genome shotgun (WGS) entry which is preliminary data.</text>
</comment>
<sequence length="622" mass="72179">MISFRLLHLHLKVLSNYDLKRTRTEEGFKRAFATLFDQDVQTFRGIMFLNLDQLEKQLDKEDFQEIGSMAAFRVLMIQFKKFINSWFSWDDYDGLMTRKYFLAYTRTKVQQFHDTLIQRMEFFKKSIKERAIHKREYDSMMNERQMDTKEGTVDMSKALDASLVDTKSSATESKKQDTSIMSGNDIDADNVDIRLIYDEEPMAKVQLTVDNNVFAIGQQHTEQSEFSNEGKVEQNAEQCHDIRPLQSSAFKSERLESTKPRFTSQVDVNNDLPKPVTTHYFPRERESAFVKPRHMIAPSSSLYSSNDMVHNHYLEEAKKRHKKEVGIQDPVWKPTGRIFKIVGLRWVPTRKIFTSSITKVDSEPPNGSNEDITNQYECEQTLDVSKDYDNSGLAPQLQKTFVHNSIELETHDHSNESSTKLVPNVSPPSNTKCSSLQELDFLFSSLFEEYFTTSNQSVSKSFALSDNFKQQDTPTTVNIQPTTELITPTTNVNVEENNNDQVVDAQIDENKFYNIFSTSTKDHPLEQVRRNPSKPVQTRRQLATDLEILHVWKLIDKPFGKIVIKLKWLWKNKKDEDQTIIRNKSRVVAKGYAQEEVIDFDESFAPIVRLEDVRIFVAYATH</sequence>
<reference evidence="2" key="1">
    <citation type="journal article" date="2019" name="Sci. Rep.">
        <title>Draft genome of Tanacetum cinerariifolium, the natural source of mosquito coil.</title>
        <authorList>
            <person name="Yamashiro T."/>
            <person name="Shiraishi A."/>
            <person name="Satake H."/>
            <person name="Nakayama K."/>
        </authorList>
    </citation>
    <scope>NUCLEOTIDE SEQUENCE</scope>
</reference>
<protein>
    <submittedName>
        <fullName evidence="2">Ribonuclease H-like domain-containing protein</fullName>
    </submittedName>
</protein>
<dbReference type="AlphaFoldDB" id="A0A6L2NNT9"/>
<name>A0A6L2NNT9_TANCI</name>
<dbReference type="EMBL" id="BKCJ010009271">
    <property type="protein sequence ID" value="GEU86194.1"/>
    <property type="molecule type" value="Genomic_DNA"/>
</dbReference>
<proteinExistence type="predicted"/>